<comment type="caution">
    <text evidence="2">The sequence shown here is derived from an EMBL/GenBank/DDBJ whole genome shotgun (WGS) entry which is preliminary data.</text>
</comment>
<feature type="region of interest" description="Disordered" evidence="1">
    <location>
        <begin position="1"/>
        <end position="47"/>
    </location>
</feature>
<evidence type="ECO:0000313" key="2">
    <source>
        <dbReference type="EMBL" id="CAF9924421.1"/>
    </source>
</evidence>
<dbReference type="Proteomes" id="UP000664534">
    <property type="component" value="Unassembled WGS sequence"/>
</dbReference>
<protein>
    <submittedName>
        <fullName evidence="2">Uncharacterized protein</fullName>
    </submittedName>
</protein>
<feature type="region of interest" description="Disordered" evidence="1">
    <location>
        <begin position="69"/>
        <end position="98"/>
    </location>
</feature>
<accession>A0A8H3FGY3</accession>
<proteinExistence type="predicted"/>
<dbReference type="OrthoDB" id="5345753at2759"/>
<dbReference type="AlphaFoldDB" id="A0A8H3FGY3"/>
<sequence length="321" mass="32397">MCPSKVSTPDISTVSSDGTTTTSTSSTKRNPQDSNTGTSSSSAPASSASILGGCTYSWLASYYQDGRHHRRQQPTGCANGTKTEADLDASTSSPATLDSTSPPVIIFSQALQQSPNVASAMWPSTLNPATATLANIASANFNNGASLTAILTAGLNLIMTDIGTFIAFAGNGIFSTPLPSTSEPTAYTSGYTGAVDTYLLSAILAANSVSASPGSIVSTSPCASSVCASAYWSPVTGRQYSFTGASTYSLISAALATMEVDLPVLFDGAYNCTLAGRAGGSVVSVEADGALDMACLSVLPMYVKGACPAGAVLVKGKCPFG</sequence>
<gene>
    <name evidence="2" type="ORF">IMSHALPRED_006188</name>
</gene>
<feature type="compositionally biased region" description="Polar residues" evidence="1">
    <location>
        <begin position="73"/>
        <end position="82"/>
    </location>
</feature>
<reference evidence="2" key="1">
    <citation type="submission" date="2021-03" db="EMBL/GenBank/DDBJ databases">
        <authorList>
            <person name="Tagirdzhanova G."/>
        </authorList>
    </citation>
    <scope>NUCLEOTIDE SEQUENCE</scope>
</reference>
<organism evidence="2 3">
    <name type="scientific">Imshaugia aleurites</name>
    <dbReference type="NCBI Taxonomy" id="172621"/>
    <lineage>
        <taxon>Eukaryota</taxon>
        <taxon>Fungi</taxon>
        <taxon>Dikarya</taxon>
        <taxon>Ascomycota</taxon>
        <taxon>Pezizomycotina</taxon>
        <taxon>Lecanoromycetes</taxon>
        <taxon>OSLEUM clade</taxon>
        <taxon>Lecanoromycetidae</taxon>
        <taxon>Lecanorales</taxon>
        <taxon>Lecanorineae</taxon>
        <taxon>Parmeliaceae</taxon>
        <taxon>Imshaugia</taxon>
    </lineage>
</organism>
<feature type="compositionally biased region" description="Polar residues" evidence="1">
    <location>
        <begin position="89"/>
        <end position="98"/>
    </location>
</feature>
<dbReference type="EMBL" id="CAJPDT010000036">
    <property type="protein sequence ID" value="CAF9924421.1"/>
    <property type="molecule type" value="Genomic_DNA"/>
</dbReference>
<feature type="compositionally biased region" description="Low complexity" evidence="1">
    <location>
        <begin position="12"/>
        <end position="27"/>
    </location>
</feature>
<evidence type="ECO:0000313" key="3">
    <source>
        <dbReference type="Proteomes" id="UP000664534"/>
    </source>
</evidence>
<name>A0A8H3FGY3_9LECA</name>
<feature type="compositionally biased region" description="Polar residues" evidence="1">
    <location>
        <begin position="28"/>
        <end position="38"/>
    </location>
</feature>
<evidence type="ECO:0000256" key="1">
    <source>
        <dbReference type="SAM" id="MobiDB-lite"/>
    </source>
</evidence>
<keyword evidence="3" id="KW-1185">Reference proteome</keyword>
<feature type="compositionally biased region" description="Polar residues" evidence="1">
    <location>
        <begin position="1"/>
        <end position="11"/>
    </location>
</feature>